<organism evidence="1 2">
    <name type="scientific">Piscirickettsia litoralis</name>
    <dbReference type="NCBI Taxonomy" id="1891921"/>
    <lineage>
        <taxon>Bacteria</taxon>
        <taxon>Pseudomonadati</taxon>
        <taxon>Pseudomonadota</taxon>
        <taxon>Gammaproteobacteria</taxon>
        <taxon>Thiotrichales</taxon>
        <taxon>Piscirickettsiaceae</taxon>
        <taxon>Piscirickettsia</taxon>
    </lineage>
</organism>
<dbReference type="PANTHER" id="PTHR38834">
    <property type="entry name" value="PERIPLASMIC SUBSTRATE BINDING PROTEIN FAMILY 3"/>
    <property type="match status" value="1"/>
</dbReference>
<keyword evidence="2" id="KW-1185">Reference proteome</keyword>
<proteinExistence type="predicted"/>
<evidence type="ECO:0000313" key="2">
    <source>
        <dbReference type="Proteomes" id="UP000094329"/>
    </source>
</evidence>
<dbReference type="SUPFAM" id="SSF53850">
    <property type="entry name" value="Periplasmic binding protein-like II"/>
    <property type="match status" value="1"/>
</dbReference>
<evidence type="ECO:0008006" key="3">
    <source>
        <dbReference type="Google" id="ProtNLM"/>
    </source>
</evidence>
<name>A0ABX3A502_9GAMM</name>
<evidence type="ECO:0000313" key="1">
    <source>
        <dbReference type="EMBL" id="ODN43312.1"/>
    </source>
</evidence>
<dbReference type="PANTHER" id="PTHR38834:SF3">
    <property type="entry name" value="SOLUTE-BINDING PROTEIN FAMILY 3_N-TERMINAL DOMAIN-CONTAINING PROTEIN"/>
    <property type="match status" value="1"/>
</dbReference>
<gene>
    <name evidence="1" type="ORF">BGC07_10740</name>
</gene>
<sequence>MLAEHGVQAANVHLLNKFILLIKAIEYNRADVFAYEENVAKHLMQKNLIPPGTFVPIYTLSEGELYYTFNASVDDRVVEVFQRALDVIKKNEAFIEGITNKYLK</sequence>
<protein>
    <recommendedName>
        <fullName evidence="3">Solute-binding protein family 3/N-terminal domain-containing protein</fullName>
    </recommendedName>
</protein>
<dbReference type="Proteomes" id="UP000094329">
    <property type="component" value="Unassembled WGS sequence"/>
</dbReference>
<dbReference type="EMBL" id="MDTU01000001">
    <property type="protein sequence ID" value="ODN43312.1"/>
    <property type="molecule type" value="Genomic_DNA"/>
</dbReference>
<reference evidence="1 2" key="1">
    <citation type="submission" date="2016-08" db="EMBL/GenBank/DDBJ databases">
        <title>Draft genome sequence of Candidatus Piscirickettsia litoralis, from seawater.</title>
        <authorList>
            <person name="Wan X."/>
            <person name="Lee A.J."/>
            <person name="Hou S."/>
            <person name="Donachie S.P."/>
        </authorList>
    </citation>
    <scope>NUCLEOTIDE SEQUENCE [LARGE SCALE GENOMIC DNA]</scope>
    <source>
        <strain evidence="1 2">Y2</strain>
    </source>
</reference>
<comment type="caution">
    <text evidence="1">The sequence shown here is derived from an EMBL/GenBank/DDBJ whole genome shotgun (WGS) entry which is preliminary data.</text>
</comment>
<dbReference type="RefSeq" id="WP_069313110.1">
    <property type="nucleotide sequence ID" value="NZ_MDTU01000001.1"/>
</dbReference>
<accession>A0ABX3A502</accession>